<accession>X1GVA6</accession>
<protein>
    <submittedName>
        <fullName evidence="1">Uncharacterized protein</fullName>
    </submittedName>
</protein>
<gene>
    <name evidence="1" type="ORF">S03H2_21590</name>
</gene>
<dbReference type="AlphaFoldDB" id="X1GVA6"/>
<proteinExistence type="predicted"/>
<feature type="non-terminal residue" evidence="1">
    <location>
        <position position="1"/>
    </location>
</feature>
<sequence length="268" mass="29092">LTFEEAYFEMLPFVFSCGITGATAGGTAPGTVGTSYTWAFPVLMKALNNPISFTLEKADDVVNYQCDYGMFERINIKGTINQGGEVSAVTVTGDFFAREWTSTGAADISPIAVFPINAKLATLHIDALWASLGGTPKTNTLRAFDIDILTGLHPKMLGSANKHFDIHAEGIVHVTSAFTFEGNASASTEYGHYLTQTDRAYRLAISDPSTFVTHGANSLLRIDCFGRWKEVIPFADEDRGNNLFTLVHESMLDPLNYAGAPDMLDVNV</sequence>
<organism evidence="1">
    <name type="scientific">marine sediment metagenome</name>
    <dbReference type="NCBI Taxonomy" id="412755"/>
    <lineage>
        <taxon>unclassified sequences</taxon>
        <taxon>metagenomes</taxon>
        <taxon>ecological metagenomes</taxon>
    </lineage>
</organism>
<reference evidence="1" key="1">
    <citation type="journal article" date="2014" name="Front. Microbiol.">
        <title>High frequency of phylogenetically diverse reductive dehalogenase-homologous genes in deep subseafloor sedimentary metagenomes.</title>
        <authorList>
            <person name="Kawai M."/>
            <person name="Futagami T."/>
            <person name="Toyoda A."/>
            <person name="Takaki Y."/>
            <person name="Nishi S."/>
            <person name="Hori S."/>
            <person name="Arai W."/>
            <person name="Tsubouchi T."/>
            <person name="Morono Y."/>
            <person name="Uchiyama I."/>
            <person name="Ito T."/>
            <person name="Fujiyama A."/>
            <person name="Inagaki F."/>
            <person name="Takami H."/>
        </authorList>
    </citation>
    <scope>NUCLEOTIDE SEQUENCE</scope>
    <source>
        <strain evidence="1">Expedition CK06-06</strain>
    </source>
</reference>
<comment type="caution">
    <text evidence="1">The sequence shown here is derived from an EMBL/GenBank/DDBJ whole genome shotgun (WGS) entry which is preliminary data.</text>
</comment>
<feature type="non-terminal residue" evidence="1">
    <location>
        <position position="268"/>
    </location>
</feature>
<dbReference type="EMBL" id="BARU01011514">
    <property type="protein sequence ID" value="GAH45519.1"/>
    <property type="molecule type" value="Genomic_DNA"/>
</dbReference>
<evidence type="ECO:0000313" key="1">
    <source>
        <dbReference type="EMBL" id="GAH45519.1"/>
    </source>
</evidence>
<name>X1GVA6_9ZZZZ</name>